<dbReference type="OrthoDB" id="270970at2759"/>
<dbReference type="InterPro" id="IPR000008">
    <property type="entry name" value="C2_dom"/>
</dbReference>
<sequence>MTKLNVDVVEARDFTGDSELSGINNAYLQLCILNPSISQRQTTKPQSGLGKSISFGESFQFDVNETDDLEVKLCDNEFLWGEKSTGVRIPLRDVFETNGSMCAWFPLSGAIGEKSSGEILLNIQTQ</sequence>
<evidence type="ECO:0000259" key="1">
    <source>
        <dbReference type="PROSITE" id="PS50004"/>
    </source>
</evidence>
<dbReference type="CDD" id="cd00030">
    <property type="entry name" value="C2"/>
    <property type="match status" value="1"/>
</dbReference>
<evidence type="ECO:0000313" key="2">
    <source>
        <dbReference type="EMBL" id="KXN70873.1"/>
    </source>
</evidence>
<dbReference type="PROSITE" id="PS50004">
    <property type="entry name" value="C2"/>
    <property type="match status" value="1"/>
</dbReference>
<dbReference type="SUPFAM" id="SSF49562">
    <property type="entry name" value="C2 domain (Calcium/lipid-binding domain, CaLB)"/>
    <property type="match status" value="1"/>
</dbReference>
<dbReference type="AlphaFoldDB" id="A0A137P783"/>
<dbReference type="Proteomes" id="UP000070444">
    <property type="component" value="Unassembled WGS sequence"/>
</dbReference>
<dbReference type="SMART" id="SM00239">
    <property type="entry name" value="C2"/>
    <property type="match status" value="1"/>
</dbReference>
<dbReference type="EMBL" id="KQ964490">
    <property type="protein sequence ID" value="KXN70873.1"/>
    <property type="molecule type" value="Genomic_DNA"/>
</dbReference>
<accession>A0A137P783</accession>
<proteinExistence type="predicted"/>
<dbReference type="Gene3D" id="2.60.40.150">
    <property type="entry name" value="C2 domain"/>
    <property type="match status" value="1"/>
</dbReference>
<name>A0A137P783_CONC2</name>
<keyword evidence="3" id="KW-1185">Reference proteome</keyword>
<organism evidence="2 3">
    <name type="scientific">Conidiobolus coronatus (strain ATCC 28846 / CBS 209.66 / NRRL 28638)</name>
    <name type="common">Delacroixia coronata</name>
    <dbReference type="NCBI Taxonomy" id="796925"/>
    <lineage>
        <taxon>Eukaryota</taxon>
        <taxon>Fungi</taxon>
        <taxon>Fungi incertae sedis</taxon>
        <taxon>Zoopagomycota</taxon>
        <taxon>Entomophthoromycotina</taxon>
        <taxon>Entomophthoromycetes</taxon>
        <taxon>Entomophthorales</taxon>
        <taxon>Ancylistaceae</taxon>
        <taxon>Conidiobolus</taxon>
    </lineage>
</organism>
<reference evidence="2 3" key="1">
    <citation type="journal article" date="2015" name="Genome Biol. Evol.">
        <title>Phylogenomic analyses indicate that early fungi evolved digesting cell walls of algal ancestors of land plants.</title>
        <authorList>
            <person name="Chang Y."/>
            <person name="Wang S."/>
            <person name="Sekimoto S."/>
            <person name="Aerts A.L."/>
            <person name="Choi C."/>
            <person name="Clum A."/>
            <person name="LaButti K.M."/>
            <person name="Lindquist E.A."/>
            <person name="Yee Ngan C."/>
            <person name="Ohm R.A."/>
            <person name="Salamov A.A."/>
            <person name="Grigoriev I.V."/>
            <person name="Spatafora J.W."/>
            <person name="Berbee M.L."/>
        </authorList>
    </citation>
    <scope>NUCLEOTIDE SEQUENCE [LARGE SCALE GENOMIC DNA]</scope>
    <source>
        <strain evidence="2 3">NRRL 28638</strain>
    </source>
</reference>
<gene>
    <name evidence="2" type="ORF">CONCODRAFT_6498</name>
</gene>
<protein>
    <recommendedName>
        <fullName evidence="1">C2 domain-containing protein</fullName>
    </recommendedName>
</protein>
<evidence type="ECO:0000313" key="3">
    <source>
        <dbReference type="Proteomes" id="UP000070444"/>
    </source>
</evidence>
<dbReference type="InterPro" id="IPR035892">
    <property type="entry name" value="C2_domain_sf"/>
</dbReference>
<feature type="domain" description="C2" evidence="1">
    <location>
        <begin position="1"/>
        <end position="105"/>
    </location>
</feature>
<dbReference type="Pfam" id="PF00168">
    <property type="entry name" value="C2"/>
    <property type="match status" value="1"/>
</dbReference>